<dbReference type="EMBL" id="CABPRJ010000973">
    <property type="protein sequence ID" value="VVC33724.1"/>
    <property type="molecule type" value="Genomic_DNA"/>
</dbReference>
<evidence type="ECO:0000313" key="1">
    <source>
        <dbReference type="EMBL" id="VVC33724.1"/>
    </source>
</evidence>
<evidence type="ECO:0000313" key="2">
    <source>
        <dbReference type="Proteomes" id="UP000325440"/>
    </source>
</evidence>
<reference evidence="1 2" key="1">
    <citation type="submission" date="2019-08" db="EMBL/GenBank/DDBJ databases">
        <authorList>
            <person name="Alioto T."/>
            <person name="Alioto T."/>
            <person name="Gomez Garrido J."/>
        </authorList>
    </citation>
    <scope>NUCLEOTIDE SEQUENCE [LARGE SCALE GENOMIC DNA]</scope>
</reference>
<dbReference type="AlphaFoldDB" id="A0A5E4MQF3"/>
<protein>
    <submittedName>
        <fullName evidence="1">Uncharacterized protein</fullName>
    </submittedName>
</protein>
<proteinExistence type="predicted"/>
<name>A0A5E4MQF3_9HEMI</name>
<sequence>MFRAALGPRHLLLPPSHYTAGQRRRFEPERVIARPGTADFRENSEIPFCQRTSSAPLLLSAAVYFSILLSTCSDVLLSQPRLLASCPRALPGWGNPPTFRTPRAVR</sequence>
<dbReference type="Proteomes" id="UP000325440">
    <property type="component" value="Unassembled WGS sequence"/>
</dbReference>
<keyword evidence="2" id="KW-1185">Reference proteome</keyword>
<organism evidence="1 2">
    <name type="scientific">Cinara cedri</name>
    <dbReference type="NCBI Taxonomy" id="506608"/>
    <lineage>
        <taxon>Eukaryota</taxon>
        <taxon>Metazoa</taxon>
        <taxon>Ecdysozoa</taxon>
        <taxon>Arthropoda</taxon>
        <taxon>Hexapoda</taxon>
        <taxon>Insecta</taxon>
        <taxon>Pterygota</taxon>
        <taxon>Neoptera</taxon>
        <taxon>Paraneoptera</taxon>
        <taxon>Hemiptera</taxon>
        <taxon>Sternorrhyncha</taxon>
        <taxon>Aphidomorpha</taxon>
        <taxon>Aphidoidea</taxon>
        <taxon>Aphididae</taxon>
        <taxon>Lachninae</taxon>
        <taxon>Cinara</taxon>
    </lineage>
</organism>
<gene>
    <name evidence="1" type="ORF">CINCED_3A015352</name>
</gene>
<accession>A0A5E4MQF3</accession>